<dbReference type="GO" id="GO:1990351">
    <property type="term" value="C:transporter complex"/>
    <property type="evidence" value="ECO:0007669"/>
    <property type="project" value="TreeGrafter"/>
</dbReference>
<reference evidence="3 4" key="1">
    <citation type="submission" date="2018-06" db="EMBL/GenBank/DDBJ databases">
        <authorList>
            <consortium name="Pathogen Informatics"/>
            <person name="Doyle S."/>
        </authorList>
    </citation>
    <scope>NUCLEOTIDE SEQUENCE [LARGE SCALE GENOMIC DNA]</scope>
    <source>
        <strain evidence="3 4">NCTC10529</strain>
    </source>
</reference>
<dbReference type="GO" id="GO:0009279">
    <property type="term" value="C:cell outer membrane"/>
    <property type="evidence" value="ECO:0007669"/>
    <property type="project" value="UniProtKB-SubCell"/>
</dbReference>
<gene>
    <name evidence="1 3" type="primary">lptD</name>
    <name evidence="3" type="ORF">NCTC10529_00213</name>
</gene>
<dbReference type="HAMAP" id="MF_01411">
    <property type="entry name" value="LPS_assembly_LptD"/>
    <property type="match status" value="1"/>
</dbReference>
<dbReference type="Pfam" id="PF04453">
    <property type="entry name" value="LptD"/>
    <property type="match status" value="1"/>
</dbReference>
<dbReference type="PANTHER" id="PTHR30189:SF1">
    <property type="entry name" value="LPS-ASSEMBLY PROTEIN LPTD"/>
    <property type="match status" value="1"/>
</dbReference>
<accession>A0AAX2J1K3</accession>
<evidence type="ECO:0000256" key="1">
    <source>
        <dbReference type="HAMAP-Rule" id="MF_01411"/>
    </source>
</evidence>
<dbReference type="GO" id="GO:0043165">
    <property type="term" value="P:Gram-negative-bacterium-type cell outer membrane assembly"/>
    <property type="evidence" value="ECO:0007669"/>
    <property type="project" value="UniProtKB-UniRule"/>
</dbReference>
<dbReference type="InterPro" id="IPR020889">
    <property type="entry name" value="LipoPS_assembly_LptD"/>
</dbReference>
<comment type="subunit">
    <text evidence="1">Component of the lipopolysaccharide transport and assembly complex. Interacts with LptE and LptA.</text>
</comment>
<comment type="caution">
    <text evidence="1">Lacks conserved residue(s) required for the propagation of feature annotation.</text>
</comment>
<sequence length="782" mass="87952">MTAILTLNLCVGVILSRSFVYKPLFAAVALTFAHSVQAASDTWSSSRLCHAPAPSSAELARAKTSGGDALPSDVTRITADKAAGQTNVVHRAEGDAIVERNGDTLNAQWVEYNPQDETVQAGDAFVLTRQNGETVQGERLNYHLAQKNGSADNAEFVAEQDGRRLQGVSKKVTLLNEQQTQLQDVKFNTCSAGDTSWYIQAAEMKADNKSGIGVARHARLVFAGVPILYTPWVDFPINGNRKSGFLVPTVSIGSDGATYKQPYYFNLAPNYDATVTPAYISERGAQLGGEFRYLQPKYRGAISAEYMPHDSESKYDNRYEVRLRHYHQFNAHLSGGIDFTQVSDNDYYRDFYGRNEIAENVNLDRQLWLSYVNQWLGGNVQAGLLVRKYQTLPDGSGNISRPYAILPRFSLDWQRSIGNASLNWTSHITRFEHPDWQSGSRLVVYPSVTWDFSRSWGYVRPKIGVHATQYWLKNEGGNPSRRVSRVLPIANVDAGLTFEREQMLFKQAYIQTLEPRLFYNYISSREQNTLPNFDSSQNSFSYDQLFRENIFSGSDRINASNSTAVGIQTRLLNANTGVEVFRAGVGQKYYFSDDDVLLDGSLQSSARRKSDIAAFAGGQIYPNWFADTQLHWNESTNRTEQMNFGLRYNPEAGKVLSSRFKYSRNEEIFSGYFGELRHVDLAAQWPITPNLYAVGRYNFSVKPYATLEQTLGLEYKNPCGCWSMSVVGQRYATGIENGRTTHKNAVFFTLQLKDLSNIGNNPYEQLRLGIPGYSKTNEVYIR</sequence>
<proteinExistence type="inferred from homology"/>
<keyword evidence="1" id="KW-0998">Cell outer membrane</keyword>
<dbReference type="GO" id="GO:0015920">
    <property type="term" value="P:lipopolysaccharide transport"/>
    <property type="evidence" value="ECO:0007669"/>
    <property type="project" value="InterPro"/>
</dbReference>
<organism evidence="3 4">
    <name type="scientific">Kingella kingae</name>
    <dbReference type="NCBI Taxonomy" id="504"/>
    <lineage>
        <taxon>Bacteria</taxon>
        <taxon>Pseudomonadati</taxon>
        <taxon>Pseudomonadota</taxon>
        <taxon>Betaproteobacteria</taxon>
        <taxon>Neisseriales</taxon>
        <taxon>Neisseriaceae</taxon>
        <taxon>Kingella</taxon>
    </lineage>
</organism>
<keyword evidence="1" id="KW-0472">Membrane</keyword>
<dbReference type="InterPro" id="IPR050218">
    <property type="entry name" value="LptD"/>
</dbReference>
<evidence type="ECO:0000259" key="2">
    <source>
        <dbReference type="Pfam" id="PF04453"/>
    </source>
</evidence>
<dbReference type="PANTHER" id="PTHR30189">
    <property type="entry name" value="LPS-ASSEMBLY PROTEIN"/>
    <property type="match status" value="1"/>
</dbReference>
<comment type="function">
    <text evidence="1">Together with LptE, is involved in the assembly of lipopolysaccharide (LPS) at the surface of the outer membrane.</text>
</comment>
<keyword evidence="1" id="KW-0732">Signal</keyword>
<dbReference type="GeneID" id="93261538"/>
<dbReference type="InterPro" id="IPR007543">
    <property type="entry name" value="LptD_C"/>
</dbReference>
<dbReference type="Proteomes" id="UP000248598">
    <property type="component" value="Chromosome 1"/>
</dbReference>
<dbReference type="RefSeq" id="WP_032827824.1">
    <property type="nucleotide sequence ID" value="NZ_CP091518.1"/>
</dbReference>
<comment type="subcellular location">
    <subcellularLocation>
        <location evidence="1">Cell outer membrane</location>
    </subcellularLocation>
</comment>
<name>A0AAX2J1K3_KINKI</name>
<comment type="similarity">
    <text evidence="1">Belongs to the LptD family.</text>
</comment>
<dbReference type="AlphaFoldDB" id="A0AAX2J1K3"/>
<evidence type="ECO:0000313" key="4">
    <source>
        <dbReference type="Proteomes" id="UP000248598"/>
    </source>
</evidence>
<feature type="domain" description="LptD C-terminal" evidence="2">
    <location>
        <begin position="317"/>
        <end position="690"/>
    </location>
</feature>
<evidence type="ECO:0000313" key="3">
    <source>
        <dbReference type="EMBL" id="SQH24064.1"/>
    </source>
</evidence>
<dbReference type="EMBL" id="LS483426">
    <property type="protein sequence ID" value="SQH24064.1"/>
    <property type="molecule type" value="Genomic_DNA"/>
</dbReference>
<protein>
    <recommendedName>
        <fullName evidence="1">LPS-assembly protein LptD</fullName>
    </recommendedName>
</protein>